<reference evidence="14" key="1">
    <citation type="journal article" date="2021" name="PeerJ">
        <title>Extensive microbial diversity within the chicken gut microbiome revealed by metagenomics and culture.</title>
        <authorList>
            <person name="Gilroy R."/>
            <person name="Ravi A."/>
            <person name="Getino M."/>
            <person name="Pursley I."/>
            <person name="Horton D.L."/>
            <person name="Alikhan N.F."/>
            <person name="Baker D."/>
            <person name="Gharbi K."/>
            <person name="Hall N."/>
            <person name="Watson M."/>
            <person name="Adriaenssens E.M."/>
            <person name="Foster-Nyarko E."/>
            <person name="Jarju S."/>
            <person name="Secka A."/>
            <person name="Antonio M."/>
            <person name="Oren A."/>
            <person name="Chaudhuri R.R."/>
            <person name="La Ragione R."/>
            <person name="Hildebrand F."/>
            <person name="Pallen M.J."/>
        </authorList>
    </citation>
    <scope>NUCLEOTIDE SEQUENCE</scope>
    <source>
        <strain evidence="14">ChiSjej3B21-8574</strain>
    </source>
</reference>
<dbReference type="EC" id="5.6.2.4" evidence="9"/>
<dbReference type="CDD" id="cd18807">
    <property type="entry name" value="SF1_C_UvrD"/>
    <property type="match status" value="1"/>
</dbReference>
<dbReference type="PANTHER" id="PTHR11070">
    <property type="entry name" value="UVRD / RECB / PCRA DNA HELICASE FAMILY MEMBER"/>
    <property type="match status" value="1"/>
</dbReference>
<accession>A0A9D2PG09</accession>
<evidence type="ECO:0000256" key="1">
    <source>
        <dbReference type="ARBA" id="ARBA00009922"/>
    </source>
</evidence>
<evidence type="ECO:0000313" key="15">
    <source>
        <dbReference type="Proteomes" id="UP000823904"/>
    </source>
</evidence>
<keyword evidence="4 11" id="KW-0347">Helicase</keyword>
<dbReference type="Proteomes" id="UP000823904">
    <property type="component" value="Unassembled WGS sequence"/>
</dbReference>
<dbReference type="CDD" id="cd17932">
    <property type="entry name" value="DEXQc_UvrD"/>
    <property type="match status" value="1"/>
</dbReference>
<dbReference type="InterPro" id="IPR027417">
    <property type="entry name" value="P-loop_NTPase"/>
</dbReference>
<keyword evidence="5 11" id="KW-0067">ATP-binding</keyword>
<dbReference type="GO" id="GO:0043138">
    <property type="term" value="F:3'-5' DNA helicase activity"/>
    <property type="evidence" value="ECO:0007669"/>
    <property type="project" value="UniProtKB-EC"/>
</dbReference>
<evidence type="ECO:0000256" key="5">
    <source>
        <dbReference type="ARBA" id="ARBA00022840"/>
    </source>
</evidence>
<feature type="domain" description="UvrD-like helicase ATP-binding" evidence="12">
    <location>
        <begin position="21"/>
        <end position="308"/>
    </location>
</feature>
<keyword evidence="7" id="KW-0413">Isomerase</keyword>
<dbReference type="Pfam" id="PF00580">
    <property type="entry name" value="UvrD-helicase"/>
    <property type="match status" value="1"/>
</dbReference>
<gene>
    <name evidence="14" type="ORF">H9754_02135</name>
</gene>
<dbReference type="GO" id="GO:0005829">
    <property type="term" value="C:cytosol"/>
    <property type="evidence" value="ECO:0007669"/>
    <property type="project" value="TreeGrafter"/>
</dbReference>
<dbReference type="GO" id="GO:0000725">
    <property type="term" value="P:recombinational repair"/>
    <property type="evidence" value="ECO:0007669"/>
    <property type="project" value="TreeGrafter"/>
</dbReference>
<evidence type="ECO:0000259" key="13">
    <source>
        <dbReference type="PROSITE" id="PS51217"/>
    </source>
</evidence>
<keyword evidence="3 11" id="KW-0378">Hydrolase</keyword>
<evidence type="ECO:0000256" key="6">
    <source>
        <dbReference type="ARBA" id="ARBA00023125"/>
    </source>
</evidence>
<evidence type="ECO:0000259" key="12">
    <source>
        <dbReference type="PROSITE" id="PS51198"/>
    </source>
</evidence>
<dbReference type="GO" id="GO:0003677">
    <property type="term" value="F:DNA binding"/>
    <property type="evidence" value="ECO:0007669"/>
    <property type="project" value="UniProtKB-KW"/>
</dbReference>
<evidence type="ECO:0000256" key="2">
    <source>
        <dbReference type="ARBA" id="ARBA00022741"/>
    </source>
</evidence>
<evidence type="ECO:0000256" key="3">
    <source>
        <dbReference type="ARBA" id="ARBA00022801"/>
    </source>
</evidence>
<dbReference type="InterPro" id="IPR014016">
    <property type="entry name" value="UvrD-like_ATP-bd"/>
</dbReference>
<comment type="catalytic activity">
    <reaction evidence="10">
        <text>ATP + H2O = ADP + phosphate + H(+)</text>
        <dbReference type="Rhea" id="RHEA:13065"/>
        <dbReference type="ChEBI" id="CHEBI:15377"/>
        <dbReference type="ChEBI" id="CHEBI:15378"/>
        <dbReference type="ChEBI" id="CHEBI:30616"/>
        <dbReference type="ChEBI" id="CHEBI:43474"/>
        <dbReference type="ChEBI" id="CHEBI:456216"/>
        <dbReference type="EC" id="5.6.2.4"/>
    </reaction>
</comment>
<evidence type="ECO:0000256" key="8">
    <source>
        <dbReference type="ARBA" id="ARBA00034617"/>
    </source>
</evidence>
<evidence type="ECO:0000256" key="11">
    <source>
        <dbReference type="PROSITE-ProRule" id="PRU00560"/>
    </source>
</evidence>
<dbReference type="GO" id="GO:0016787">
    <property type="term" value="F:hydrolase activity"/>
    <property type="evidence" value="ECO:0007669"/>
    <property type="project" value="UniProtKB-UniRule"/>
</dbReference>
<comment type="similarity">
    <text evidence="1">Belongs to the helicase family. UvrD subfamily.</text>
</comment>
<dbReference type="EMBL" id="DWWD01000012">
    <property type="protein sequence ID" value="HJC49376.1"/>
    <property type="molecule type" value="Genomic_DNA"/>
</dbReference>
<reference evidence="14" key="2">
    <citation type="submission" date="2021-04" db="EMBL/GenBank/DDBJ databases">
        <authorList>
            <person name="Gilroy R."/>
        </authorList>
    </citation>
    <scope>NUCLEOTIDE SEQUENCE</scope>
    <source>
        <strain evidence="14">ChiSjej3B21-8574</strain>
    </source>
</reference>
<evidence type="ECO:0000256" key="10">
    <source>
        <dbReference type="ARBA" id="ARBA00048988"/>
    </source>
</evidence>
<keyword evidence="2 11" id="KW-0547">Nucleotide-binding</keyword>
<organism evidence="14 15">
    <name type="scientific">Candidatus Anaerostipes avistercoris</name>
    <dbReference type="NCBI Taxonomy" id="2838462"/>
    <lineage>
        <taxon>Bacteria</taxon>
        <taxon>Bacillati</taxon>
        <taxon>Bacillota</taxon>
        <taxon>Clostridia</taxon>
        <taxon>Lachnospirales</taxon>
        <taxon>Lachnospiraceae</taxon>
        <taxon>Anaerostipes</taxon>
    </lineage>
</organism>
<dbReference type="GO" id="GO:0005524">
    <property type="term" value="F:ATP binding"/>
    <property type="evidence" value="ECO:0007669"/>
    <property type="project" value="UniProtKB-UniRule"/>
</dbReference>
<evidence type="ECO:0000256" key="9">
    <source>
        <dbReference type="ARBA" id="ARBA00034808"/>
    </source>
</evidence>
<dbReference type="Gene3D" id="3.40.50.300">
    <property type="entry name" value="P-loop containing nucleotide triphosphate hydrolases"/>
    <property type="match status" value="2"/>
</dbReference>
<dbReference type="InterPro" id="IPR013986">
    <property type="entry name" value="DExx_box_DNA_helicase_dom_sf"/>
</dbReference>
<feature type="binding site" evidence="11">
    <location>
        <begin position="42"/>
        <end position="49"/>
    </location>
    <ligand>
        <name>ATP</name>
        <dbReference type="ChEBI" id="CHEBI:30616"/>
    </ligand>
</feature>
<dbReference type="InterPro" id="IPR000212">
    <property type="entry name" value="DNA_helicase_UvrD/REP"/>
</dbReference>
<feature type="domain" description="UvrD-like helicase C-terminal" evidence="13">
    <location>
        <begin position="309"/>
        <end position="576"/>
    </location>
</feature>
<dbReference type="PANTHER" id="PTHR11070:SF2">
    <property type="entry name" value="ATP-DEPENDENT DNA HELICASE SRS2"/>
    <property type="match status" value="1"/>
</dbReference>
<dbReference type="GO" id="GO:0033202">
    <property type="term" value="C:DNA helicase complex"/>
    <property type="evidence" value="ECO:0007669"/>
    <property type="project" value="TreeGrafter"/>
</dbReference>
<protein>
    <recommendedName>
        <fullName evidence="9">DNA 3'-5' helicase</fullName>
        <ecNumber evidence="9">5.6.2.4</ecNumber>
    </recommendedName>
</protein>
<dbReference type="PROSITE" id="PS51217">
    <property type="entry name" value="UVRD_HELICASE_CTER"/>
    <property type="match status" value="1"/>
</dbReference>
<dbReference type="Pfam" id="PF13361">
    <property type="entry name" value="UvrD_C"/>
    <property type="match status" value="1"/>
</dbReference>
<proteinExistence type="inferred from homology"/>
<keyword evidence="6" id="KW-0238">DNA-binding</keyword>
<dbReference type="AlphaFoldDB" id="A0A9D2PG09"/>
<dbReference type="SUPFAM" id="SSF52540">
    <property type="entry name" value="P-loop containing nucleoside triphosphate hydrolases"/>
    <property type="match status" value="1"/>
</dbReference>
<dbReference type="Gene3D" id="1.10.10.160">
    <property type="match status" value="1"/>
</dbReference>
<dbReference type="InterPro" id="IPR014017">
    <property type="entry name" value="DNA_helicase_UvrD-like_C"/>
</dbReference>
<dbReference type="Gene3D" id="1.10.486.10">
    <property type="entry name" value="PCRA, domain 4"/>
    <property type="match status" value="1"/>
</dbReference>
<evidence type="ECO:0000256" key="4">
    <source>
        <dbReference type="ARBA" id="ARBA00022806"/>
    </source>
</evidence>
<comment type="catalytic activity">
    <reaction evidence="8">
        <text>Couples ATP hydrolysis with the unwinding of duplex DNA by translocating in the 3'-5' direction.</text>
        <dbReference type="EC" id="5.6.2.4"/>
    </reaction>
</comment>
<dbReference type="PROSITE" id="PS51198">
    <property type="entry name" value="UVRD_HELICASE_ATP_BIND"/>
    <property type="match status" value="1"/>
</dbReference>
<name>A0A9D2PG09_9FIRM</name>
<sequence length="734" mass="85180">MISEHTFILIREGTPLEYSLEQLNEEQLQAVTSTEGFVRVIAGAGSGKTRALSHRFAYLVNDVGILPGNILCVTFTNKSANEMRQRIHQLTGDNDTGYINTFHGFCVSILQEDSHVVQYPKNFLVLDNSDIDSMLKIIYEERGLTLRHMTFAKARDMIEIRKLFKNPDYYLDMITMSLDTLQHKYLHASDPSDIIFYGYLYQEKKCFGLDYNDLIKFSLYIFEQNEEIRLKWQQRLEYIMIDEFQDIDALQYKLMEVLCGHHKNLFIVGDPDQTIYTWRGANVKYLLHFDKVFPGTETIMMTKNYRSTPQILAAVNSLIDKNEHRIKKDLIPILPDGPSVLCYHGDSSLKEAQWIISQIKKLQKSGISYDDMTILYRAHYITRTIEEVLQKEEIPYTIYSGVQFFGRMEIKDALSYLRMIAFKDDLSFLRIVNVPKRNIGERRIRFLQEYAQQNHVSLYDALKETIHHPIFKGTKAASFIDLIESFSDTYEEQTISELLSEVLDQSGYEEMHRTAGSQERLDNLAELKQSVYEYEISCGEESTLEHYLAHVALFSNSDAQDSKGKVKLMTVHAAKGLEFPYVFLCAMNEGIFPSKKTSTIDGMEEERRLAFVAMTRAQKRLYLSESEGRNFDGSMRYPSRFLLDIDASLLEYERKPSDPLISDTKAYIRYSSRYLDGYLPTENDFEVGDKIRHKIFGLGTILQIDSSKNAYLIQFDRMNTPRQISFRVTLEKVR</sequence>
<evidence type="ECO:0000313" key="14">
    <source>
        <dbReference type="EMBL" id="HJC49376.1"/>
    </source>
</evidence>
<comment type="caution">
    <text evidence="14">The sequence shown here is derived from an EMBL/GenBank/DDBJ whole genome shotgun (WGS) entry which is preliminary data.</text>
</comment>
<evidence type="ECO:0000256" key="7">
    <source>
        <dbReference type="ARBA" id="ARBA00023235"/>
    </source>
</evidence>